<organism evidence="2 3">
    <name type="scientific">Oculimacula yallundae</name>
    <dbReference type="NCBI Taxonomy" id="86028"/>
    <lineage>
        <taxon>Eukaryota</taxon>
        <taxon>Fungi</taxon>
        <taxon>Dikarya</taxon>
        <taxon>Ascomycota</taxon>
        <taxon>Pezizomycotina</taxon>
        <taxon>Leotiomycetes</taxon>
        <taxon>Helotiales</taxon>
        <taxon>Ploettnerulaceae</taxon>
        <taxon>Oculimacula</taxon>
    </lineage>
</organism>
<proteinExistence type="predicted"/>
<comment type="caution">
    <text evidence="2">The sequence shown here is derived from an EMBL/GenBank/DDBJ whole genome shotgun (WGS) entry which is preliminary data.</text>
</comment>
<protein>
    <submittedName>
        <fullName evidence="2">Uncharacterized protein</fullName>
    </submittedName>
</protein>
<keyword evidence="3" id="KW-1185">Reference proteome</keyword>
<accession>A0ABR4BVJ2</accession>
<evidence type="ECO:0000313" key="3">
    <source>
        <dbReference type="Proteomes" id="UP001595075"/>
    </source>
</evidence>
<evidence type="ECO:0000256" key="1">
    <source>
        <dbReference type="SAM" id="MobiDB-lite"/>
    </source>
</evidence>
<feature type="region of interest" description="Disordered" evidence="1">
    <location>
        <begin position="55"/>
        <end position="86"/>
    </location>
</feature>
<evidence type="ECO:0000313" key="2">
    <source>
        <dbReference type="EMBL" id="KAL2061251.1"/>
    </source>
</evidence>
<gene>
    <name evidence="2" type="ORF">VTL71DRAFT_7524</name>
</gene>
<feature type="region of interest" description="Disordered" evidence="1">
    <location>
        <begin position="107"/>
        <end position="139"/>
    </location>
</feature>
<name>A0ABR4BVJ2_9HELO</name>
<dbReference type="EMBL" id="JAZHXI010000019">
    <property type="protein sequence ID" value="KAL2061251.1"/>
    <property type="molecule type" value="Genomic_DNA"/>
</dbReference>
<reference evidence="2 3" key="1">
    <citation type="journal article" date="2024" name="Commun. Biol.">
        <title>Comparative genomic analysis of thermophilic fungi reveals convergent evolutionary adaptations and gene losses.</title>
        <authorList>
            <person name="Steindorff A.S."/>
            <person name="Aguilar-Pontes M.V."/>
            <person name="Robinson A.J."/>
            <person name="Andreopoulos B."/>
            <person name="LaButti K."/>
            <person name="Kuo A."/>
            <person name="Mondo S."/>
            <person name="Riley R."/>
            <person name="Otillar R."/>
            <person name="Haridas S."/>
            <person name="Lipzen A."/>
            <person name="Grimwood J."/>
            <person name="Schmutz J."/>
            <person name="Clum A."/>
            <person name="Reid I.D."/>
            <person name="Moisan M.C."/>
            <person name="Butler G."/>
            <person name="Nguyen T.T.M."/>
            <person name="Dewar K."/>
            <person name="Conant G."/>
            <person name="Drula E."/>
            <person name="Henrissat B."/>
            <person name="Hansel C."/>
            <person name="Singer S."/>
            <person name="Hutchinson M.I."/>
            <person name="de Vries R.P."/>
            <person name="Natvig D.O."/>
            <person name="Powell A.J."/>
            <person name="Tsang A."/>
            <person name="Grigoriev I.V."/>
        </authorList>
    </citation>
    <scope>NUCLEOTIDE SEQUENCE [LARGE SCALE GENOMIC DNA]</scope>
    <source>
        <strain evidence="2 3">CBS 494.80</strain>
    </source>
</reference>
<sequence>MQIRIQMWVSTDYRVGSLTHSSLIYHTVLEVNHQSTTTVATLCTSQLFECQTLNSKPRLKPEINPKLESDTPPENTKQKNKQKRSGRWYLHIQRKLAKIQVFKSQDLYKESQPGNSRDEKRQKKRHADARSCISSFHRM</sequence>
<feature type="compositionally biased region" description="Basic and acidic residues" evidence="1">
    <location>
        <begin position="59"/>
        <end position="69"/>
    </location>
</feature>
<dbReference type="Proteomes" id="UP001595075">
    <property type="component" value="Unassembled WGS sequence"/>
</dbReference>